<dbReference type="SUPFAM" id="SSF50939">
    <property type="entry name" value="Sialidases"/>
    <property type="match status" value="3"/>
</dbReference>
<dbReference type="KEGG" id="mik:FOE78_01585"/>
<dbReference type="AlphaFoldDB" id="A0A516PUE8"/>
<keyword evidence="3" id="KW-1185">Reference proteome</keyword>
<accession>A0A516PUE8</accession>
<feature type="region of interest" description="Disordered" evidence="1">
    <location>
        <begin position="37"/>
        <end position="68"/>
    </location>
</feature>
<evidence type="ECO:0000313" key="2">
    <source>
        <dbReference type="EMBL" id="QDP94779.1"/>
    </source>
</evidence>
<dbReference type="RefSeq" id="WP_143984768.1">
    <property type="nucleotide sequence ID" value="NZ_CP041692.1"/>
</dbReference>
<organism evidence="2 3">
    <name type="scientific">Microlunatus elymi</name>
    <dbReference type="NCBI Taxonomy" id="2596828"/>
    <lineage>
        <taxon>Bacteria</taxon>
        <taxon>Bacillati</taxon>
        <taxon>Actinomycetota</taxon>
        <taxon>Actinomycetes</taxon>
        <taxon>Propionibacteriales</taxon>
        <taxon>Propionibacteriaceae</taxon>
        <taxon>Microlunatus</taxon>
    </lineage>
</organism>
<proteinExistence type="predicted"/>
<dbReference type="EMBL" id="CP041692">
    <property type="protein sequence ID" value="QDP94779.1"/>
    <property type="molecule type" value="Genomic_DNA"/>
</dbReference>
<dbReference type="Proteomes" id="UP000319263">
    <property type="component" value="Chromosome"/>
</dbReference>
<dbReference type="OrthoDB" id="4894058at2"/>
<name>A0A516PUE8_9ACTN</name>
<gene>
    <name evidence="2" type="ORF">FOE78_01585</name>
</gene>
<evidence type="ECO:0000313" key="3">
    <source>
        <dbReference type="Proteomes" id="UP000319263"/>
    </source>
</evidence>
<dbReference type="PROSITE" id="PS51257">
    <property type="entry name" value="PROKAR_LIPOPROTEIN"/>
    <property type="match status" value="1"/>
</dbReference>
<reference evidence="2 3" key="1">
    <citation type="submission" date="2019-07" db="EMBL/GenBank/DDBJ databases">
        <title>Microlunatus dokdonensis sp. nov. isolated from the rhizospheric soil of the wild plant Elymus tsukushiensis.</title>
        <authorList>
            <person name="Ghim S.-Y."/>
            <person name="Hwang Y.-J."/>
            <person name="Son J.-S."/>
            <person name="Shin J.-H."/>
        </authorList>
    </citation>
    <scope>NUCLEOTIDE SEQUENCE [LARGE SCALE GENOMIC DNA]</scope>
    <source>
        <strain evidence="2 3">KUDC0627</strain>
    </source>
</reference>
<sequence>MSVRRRPTSRTTLMVRAVLSIVVLGCCLLGGCHGSEQTGAAGADQRSTPAASAPHDPNAPAPVGFTAPPADQIDVPVGDQVDQGLSDVAATSSTIVAVGGEESANLRRPLFITSTDGGKHFRRGVVRADTLGRLGNDEYAYHVAADGNAGFLALGRDSAGRHLSWTSADGVTWRRSADVGRAFEEDENVAGLARGGGHWVAAGTAQDPDSDRVRVLTWISKDGKKWTRREVPVSFADLPGTLSADRFAVHGKDLIITGDLKDNSNPEQPNRIVVLRSADAGHSWYVVDTPADLGGGYRAYLNHLVFADGRFIAAAIGDGADRDDDSSWDGVLLSGGVHGDSWRTVAKPTTFGTDADDYADVLVHTSAGWVLGGSVGKSPSDARLAVGRSVDQLRRVDADAFVGAASQSLYDGVALGDTAFLLGTDERTGSSDPMMIRVRNGRAARIELPIAGATPSAEVASMINTPAGYRAVGSVNGTPLAWTSADGKGWAPLVLPARGRDGVTTAGAYDLADDGDGTTIAVGTLNRTRGSRIGAWRITGDRRVEQLDDADFVSRVADDYGYLDADAVTHSDRGWLIVGTEYADRRTDAVFLHSDDGRTWERGVGTTKIKLSTTERSDGRTPWTTFRDPGGGLSISDAISTDHGFWVFGSRSQSARGGERHDVPVVWSSKDGKTWGASQRLPLPAGVRDVDVSTVGADRTGRLVVAGGSSTAVPESARRTLTWTLAPNAKTWRLAAAMPGQARLSGIVKIPGGWLAVGSDWSGADQNAILWTSRDAKNWTAVPGVIRSSGPGRQSLEQAIADGARIRLLGRDVPPTGGGYFTAAIDTPKP</sequence>
<evidence type="ECO:0000256" key="1">
    <source>
        <dbReference type="SAM" id="MobiDB-lite"/>
    </source>
</evidence>
<dbReference type="InterPro" id="IPR036278">
    <property type="entry name" value="Sialidase_sf"/>
</dbReference>
<protein>
    <submittedName>
        <fullName evidence="2">Uncharacterized protein</fullName>
    </submittedName>
</protein>